<dbReference type="NCBIfam" id="NF002794">
    <property type="entry name" value="PRK02925.1"/>
    <property type="match status" value="1"/>
</dbReference>
<evidence type="ECO:0000256" key="3">
    <source>
        <dbReference type="ARBA" id="ARBA00008397"/>
    </source>
</evidence>
<reference evidence="8" key="1">
    <citation type="submission" date="2022-10" db="EMBL/GenBank/DDBJ databases">
        <authorList>
            <person name="Kim H.S."/>
            <person name="Kim J.-S."/>
            <person name="Suh M.K."/>
            <person name="Eom M.K."/>
            <person name="Lee J.-S."/>
        </authorList>
    </citation>
    <scope>NUCLEOTIDE SEQUENCE</scope>
    <source>
        <strain evidence="8">LIP-5</strain>
    </source>
</reference>
<dbReference type="EC" id="5.3.1.12" evidence="4 7"/>
<evidence type="ECO:0000256" key="4">
    <source>
        <dbReference type="ARBA" id="ARBA00012546"/>
    </source>
</evidence>
<dbReference type="GO" id="GO:0008880">
    <property type="term" value="F:glucuronate isomerase activity"/>
    <property type="evidence" value="ECO:0007669"/>
    <property type="project" value="UniProtKB-UniRule"/>
</dbReference>
<dbReference type="RefSeq" id="WP_263038144.1">
    <property type="nucleotide sequence ID" value="NZ_JAOTPL010000011.1"/>
</dbReference>
<comment type="catalytic activity">
    <reaction evidence="1 7">
        <text>D-glucuronate = D-fructuronate</text>
        <dbReference type="Rhea" id="RHEA:13049"/>
        <dbReference type="ChEBI" id="CHEBI:58720"/>
        <dbReference type="ChEBI" id="CHEBI:59863"/>
        <dbReference type="EC" id="5.3.1.12"/>
    </reaction>
</comment>
<comment type="caution">
    <text evidence="8">The sequence shown here is derived from an EMBL/GenBank/DDBJ whole genome shotgun (WGS) entry which is preliminary data.</text>
</comment>
<keyword evidence="9" id="KW-1185">Reference proteome</keyword>
<evidence type="ECO:0000256" key="1">
    <source>
        <dbReference type="ARBA" id="ARBA00001165"/>
    </source>
</evidence>
<evidence type="ECO:0000256" key="2">
    <source>
        <dbReference type="ARBA" id="ARBA00004892"/>
    </source>
</evidence>
<comment type="similarity">
    <text evidence="3 7">Belongs to the metallo-dependent hydrolases superfamily. Uronate isomerase family.</text>
</comment>
<comment type="catalytic activity">
    <reaction evidence="7">
        <text>aldehydo-D-galacturonate = keto-D-tagaturonate</text>
        <dbReference type="Rhea" id="RHEA:27702"/>
        <dbReference type="ChEBI" id="CHEBI:12952"/>
        <dbReference type="ChEBI" id="CHEBI:17886"/>
    </reaction>
</comment>
<dbReference type="InterPro" id="IPR003766">
    <property type="entry name" value="Uronate_isomerase"/>
</dbReference>
<evidence type="ECO:0000256" key="7">
    <source>
        <dbReference type="HAMAP-Rule" id="MF_00675"/>
    </source>
</evidence>
<dbReference type="Gene3D" id="3.20.20.140">
    <property type="entry name" value="Metal-dependent hydrolases"/>
    <property type="match status" value="1"/>
</dbReference>
<proteinExistence type="inferred from homology"/>
<evidence type="ECO:0000256" key="5">
    <source>
        <dbReference type="ARBA" id="ARBA00020555"/>
    </source>
</evidence>
<dbReference type="GO" id="GO:0019698">
    <property type="term" value="P:D-galacturonate catabolic process"/>
    <property type="evidence" value="ECO:0007669"/>
    <property type="project" value="TreeGrafter"/>
</dbReference>
<dbReference type="Gene3D" id="1.10.2020.10">
    <property type="entry name" value="uronate isomerase, domain 2, chain A"/>
    <property type="match status" value="1"/>
</dbReference>
<protein>
    <recommendedName>
        <fullName evidence="5 7">Uronate isomerase</fullName>
        <ecNumber evidence="4 7">5.3.1.12</ecNumber>
    </recommendedName>
    <alternativeName>
        <fullName evidence="7">Glucuronate isomerase</fullName>
    </alternativeName>
    <alternativeName>
        <fullName evidence="7">Uronic isomerase</fullName>
    </alternativeName>
</protein>
<keyword evidence="6 7" id="KW-0413">Isomerase</keyword>
<dbReference type="PANTHER" id="PTHR30068:SF4">
    <property type="entry name" value="URONATE ISOMERASE"/>
    <property type="match status" value="1"/>
</dbReference>
<comment type="pathway">
    <text evidence="2 7">Carbohydrate metabolism; pentose and glucuronate interconversion.</text>
</comment>
<evidence type="ECO:0000313" key="9">
    <source>
        <dbReference type="Proteomes" id="UP001209317"/>
    </source>
</evidence>
<dbReference type="HAMAP" id="MF_00675">
    <property type="entry name" value="UxaC"/>
    <property type="match status" value="1"/>
</dbReference>
<accession>A0AAE3IMJ7</accession>
<dbReference type="SUPFAM" id="SSF51556">
    <property type="entry name" value="Metallo-dependent hydrolases"/>
    <property type="match status" value="1"/>
</dbReference>
<name>A0AAE3IMJ7_9BACT</name>
<organism evidence="8 9">
    <name type="scientific">Haoranjiania flava</name>
    <dbReference type="NCBI Taxonomy" id="1856322"/>
    <lineage>
        <taxon>Bacteria</taxon>
        <taxon>Pseudomonadati</taxon>
        <taxon>Bacteroidota</taxon>
        <taxon>Chitinophagia</taxon>
        <taxon>Chitinophagales</taxon>
        <taxon>Chitinophagaceae</taxon>
        <taxon>Haoranjiania</taxon>
    </lineage>
</organism>
<sequence>MNKTIFTEDFLLHTEQAKKLYHNYAEDLPVIDYHNHLPPDEIAENKRFETITEIWLKGDHYKWRAMRALAISEQFITGNASDEEKFYAWAKCVPQTLRNPLFHWTHLELKNPFGIHEYLDERSAESIYRRANEKLQAEAFRTKALLQHFKVEMACTTDDPVSGLQYHRQIAADNFSVKVVPGFRPDKVFNIANKAMFMNYLGELSETAGMPITDYDSLLDVLQQRINYFHEAGCRIADHGLHAMPVKVHMHASLREEFKNYLQDKHATHFSDAESFQGALLTELCRIYHAKGWVQQFHLGPLRNNSVRQFEKLGPDTGFDSIGDEQQAQGLSVCLGELDRTGELAKTVIYNINPSFNEVFAAMAGNFNDGTVRGKVQFGSGWWFLDQMDGMTKQLNALSSIGLLSTFVGMLTDSRSFLSFTRHEYFRRLLCNILGEEMNKGLLPDDEAWIGEVVKNVCYYNAKNYFTF</sequence>
<dbReference type="PANTHER" id="PTHR30068">
    <property type="entry name" value="URONATE ISOMERASE"/>
    <property type="match status" value="1"/>
</dbReference>
<dbReference type="Pfam" id="PF02614">
    <property type="entry name" value="UxaC"/>
    <property type="match status" value="1"/>
</dbReference>
<dbReference type="InterPro" id="IPR032466">
    <property type="entry name" value="Metal_Hydrolase"/>
</dbReference>
<dbReference type="AlphaFoldDB" id="A0AAE3IMJ7"/>
<dbReference type="EMBL" id="JAOTPL010000011">
    <property type="protein sequence ID" value="MCU7694659.1"/>
    <property type="molecule type" value="Genomic_DNA"/>
</dbReference>
<evidence type="ECO:0000313" key="8">
    <source>
        <dbReference type="EMBL" id="MCU7694659.1"/>
    </source>
</evidence>
<dbReference type="GO" id="GO:0042840">
    <property type="term" value="P:D-glucuronate catabolic process"/>
    <property type="evidence" value="ECO:0007669"/>
    <property type="project" value="TreeGrafter"/>
</dbReference>
<evidence type="ECO:0000256" key="6">
    <source>
        <dbReference type="ARBA" id="ARBA00023235"/>
    </source>
</evidence>
<dbReference type="Proteomes" id="UP001209317">
    <property type="component" value="Unassembled WGS sequence"/>
</dbReference>
<gene>
    <name evidence="7 8" type="primary">uxaC</name>
    <name evidence="8" type="ORF">OD355_09045</name>
</gene>